<dbReference type="EMBL" id="CAJMWW010000084">
    <property type="protein sequence ID" value="CAE6430648.1"/>
    <property type="molecule type" value="Genomic_DNA"/>
</dbReference>
<feature type="domain" description="Rhodanese" evidence="6">
    <location>
        <begin position="604"/>
        <end position="725"/>
    </location>
</feature>
<name>A0A8H3ANG6_9AGAM</name>
<dbReference type="AlphaFoldDB" id="A0A8H3ANG6"/>
<dbReference type="SUPFAM" id="SSF52821">
    <property type="entry name" value="Rhodanese/Cell cycle control phosphatase"/>
    <property type="match status" value="2"/>
</dbReference>
<dbReference type="Pfam" id="PF00581">
    <property type="entry name" value="Rhodanese"/>
    <property type="match status" value="2"/>
</dbReference>
<dbReference type="PROSITE" id="PS50206">
    <property type="entry name" value="RHODANESE_3"/>
    <property type="match status" value="2"/>
</dbReference>
<keyword evidence="4" id="KW-0406">Ion transport</keyword>
<evidence type="ECO:0000313" key="8">
    <source>
        <dbReference type="Proteomes" id="UP000663841"/>
    </source>
</evidence>
<dbReference type="Gene3D" id="3.30.70.1180">
    <property type="entry name" value="Vacuolar atp synthase subunit c, domain 1"/>
    <property type="match status" value="1"/>
</dbReference>
<evidence type="ECO:0000256" key="2">
    <source>
        <dbReference type="ARBA" id="ARBA00022448"/>
    </source>
</evidence>
<dbReference type="Pfam" id="PF03223">
    <property type="entry name" value="V-ATPase_C"/>
    <property type="match status" value="1"/>
</dbReference>
<feature type="domain" description="Rhodanese" evidence="6">
    <location>
        <begin position="447"/>
        <end position="565"/>
    </location>
</feature>
<evidence type="ECO:0000256" key="4">
    <source>
        <dbReference type="ARBA" id="ARBA00023065"/>
    </source>
</evidence>
<evidence type="ECO:0000313" key="7">
    <source>
        <dbReference type="EMBL" id="CAE6430648.1"/>
    </source>
</evidence>
<dbReference type="CDD" id="cd01449">
    <property type="entry name" value="TST_Repeat_2"/>
    <property type="match status" value="1"/>
</dbReference>
<dbReference type="PANTHER" id="PTHR10137:SF0">
    <property type="entry name" value="V-TYPE PROTON ATPASE SUBUNIT C"/>
    <property type="match status" value="1"/>
</dbReference>
<dbReference type="CDD" id="cd14785">
    <property type="entry name" value="V-ATPase_C"/>
    <property type="match status" value="1"/>
</dbReference>
<dbReference type="InterPro" id="IPR004907">
    <property type="entry name" value="ATPase_V1-cplx_csu"/>
</dbReference>
<dbReference type="GO" id="GO:0000221">
    <property type="term" value="C:vacuolar proton-transporting V-type ATPase, V1 domain"/>
    <property type="evidence" value="ECO:0007669"/>
    <property type="project" value="TreeGrafter"/>
</dbReference>
<dbReference type="Gene3D" id="3.40.250.10">
    <property type="entry name" value="Rhodanese-like domain"/>
    <property type="match status" value="2"/>
</dbReference>
<reference evidence="7" key="1">
    <citation type="submission" date="2021-01" db="EMBL/GenBank/DDBJ databases">
        <authorList>
            <person name="Kaushik A."/>
        </authorList>
    </citation>
    <scope>NUCLEOTIDE SEQUENCE</scope>
    <source>
        <strain evidence="7">AG3-T5</strain>
    </source>
</reference>
<dbReference type="CDD" id="cd01448">
    <property type="entry name" value="TST_Repeat_1"/>
    <property type="match status" value="1"/>
</dbReference>
<dbReference type="SMART" id="SM00450">
    <property type="entry name" value="RHOD"/>
    <property type="match status" value="2"/>
</dbReference>
<dbReference type="GO" id="GO:0046961">
    <property type="term" value="F:proton-transporting ATPase activity, rotational mechanism"/>
    <property type="evidence" value="ECO:0007669"/>
    <property type="project" value="InterPro"/>
</dbReference>
<comment type="similarity">
    <text evidence="1">Belongs to the V-ATPase C subunit family.</text>
</comment>
<dbReference type="Proteomes" id="UP000663841">
    <property type="component" value="Unassembled WGS sequence"/>
</dbReference>
<keyword evidence="3" id="KW-0375">Hydrogen ion transport</keyword>
<comment type="function">
    <text evidence="5">Subunit of the V1 complex of vacuolar(H+)-ATPase (V-ATPase), a multisubunit enzyme composed of a peripheral complex (V1) that hydrolyzes ATP and a membrane integral complex (V0) that translocates protons. V-ATPase is responsible for acidifying and maintaining the pH of intracellular compartments. Subunit C is necessary for the assembly of the catalytic sector of the enzyme and is likely to have a specific function in its catalytic activity. Reversibly leaves the enzyme after glucose depletion, causing the catalytic subcomplex V1 to detach from the V0 section.</text>
</comment>
<accession>A0A8H3ANG6</accession>
<dbReference type="InterPro" id="IPR036132">
    <property type="entry name" value="Vac_ATP_synth_c_sf"/>
</dbReference>
<evidence type="ECO:0000259" key="6">
    <source>
        <dbReference type="PROSITE" id="PS50206"/>
    </source>
</evidence>
<protein>
    <recommendedName>
        <fullName evidence="6">Rhodanese domain-containing protein</fullName>
    </recommendedName>
</protein>
<dbReference type="InterPro" id="IPR036873">
    <property type="entry name" value="Rhodanese-like_dom_sf"/>
</dbReference>
<evidence type="ECO:0000256" key="1">
    <source>
        <dbReference type="ARBA" id="ARBA00006138"/>
    </source>
</evidence>
<dbReference type="Gene3D" id="1.20.1460.10">
    <property type="entry name" value="subunit c (vma5p) of the yeast v-atpase, domain 2"/>
    <property type="match status" value="1"/>
</dbReference>
<organism evidence="7 8">
    <name type="scientific">Rhizoctonia solani</name>
    <dbReference type="NCBI Taxonomy" id="456999"/>
    <lineage>
        <taxon>Eukaryota</taxon>
        <taxon>Fungi</taxon>
        <taxon>Dikarya</taxon>
        <taxon>Basidiomycota</taxon>
        <taxon>Agaricomycotina</taxon>
        <taxon>Agaricomycetes</taxon>
        <taxon>Cantharellales</taxon>
        <taxon>Ceratobasidiaceae</taxon>
        <taxon>Rhizoctonia</taxon>
    </lineage>
</organism>
<sequence length="729" mass="81784">MPSDQSSWLIAVPNDGDAEGLYQDLSGKLETQKALSRSNLGEFKVPELKTGTLDLLITLSEELPKHDSNATATVGKIVDTLRNLLNNDPSRLAQHTRVDEKTYDEYLLQGWKWNSGKYNTGRSLRDTVDALVKASNMQAIHRVVCNLASIIYNLAKGALTQMQRKKTGNLSVRSLIDIVKREHVIPESEYMETVFVAVPKNAVKQWNSNYERLAGMVVPRSSKLIQEDDEYSLFSVVIFTKVRQEFSTKCRENKFIIREFDFNEEEIEKQREDLQMADLSEKELWTELLRLARANFSEAFQVLVHIKVVRLFVESVLRYGLPANYTGLVIKPEPKTTKRTLDVLATHFAYLGSKTRRRDNKSGNADEEYAGEFQTLMEQEIFDYVLFEVPWVVTIQRNYTLISPYFYRHQTSKPRCTIGILVTSRSIHTTGSKMQKQLLFAPKDAHAATGAIFVDSTWFMPGVGRSGYEEWKQRRIPGARFLDLDAVASEHPLGLKHMLPSGQVFAKACEEMGIEPSSQVILYDTHGVFSSPRALYMFKSFGHEKAGILDGGLPRWEAEGLPIETGEPSAKAQPTKYAVPNLDESAVRSYEQIVANAKLDPSASPAAELVLDARPYGRFTGEQPEPRPNLSSGHMPHARSLPFSTLLESHATGKSYTTVLPRDKLKQAFDKAVGEENKGRPIVASCGSGMTAGTIWLAGQLLDTPVVIYDESWTGYAMRPESVIVKGDK</sequence>
<evidence type="ECO:0000256" key="5">
    <source>
        <dbReference type="ARBA" id="ARBA00053565"/>
    </source>
</evidence>
<comment type="caution">
    <text evidence="7">The sequence shown here is derived from an EMBL/GenBank/DDBJ whole genome shotgun (WGS) entry which is preliminary data.</text>
</comment>
<proteinExistence type="inferred from homology"/>
<dbReference type="FunFam" id="3.30.70.100:FF:000002">
    <property type="entry name" value="V-type proton ATPase subunit C"/>
    <property type="match status" value="1"/>
</dbReference>
<gene>
    <name evidence="7" type="ORF">RDB_LOCUS66216</name>
</gene>
<dbReference type="Gene3D" id="3.30.70.100">
    <property type="match status" value="1"/>
</dbReference>
<dbReference type="PANTHER" id="PTHR10137">
    <property type="entry name" value="V-TYPE PROTON ATPASE SUBUNIT C"/>
    <property type="match status" value="1"/>
</dbReference>
<keyword evidence="2" id="KW-0813">Transport</keyword>
<dbReference type="SUPFAM" id="SSF118203">
    <property type="entry name" value="Vacuolar ATP synthase subunit C"/>
    <property type="match status" value="1"/>
</dbReference>
<dbReference type="InterPro" id="IPR001763">
    <property type="entry name" value="Rhodanese-like_dom"/>
</dbReference>
<evidence type="ECO:0000256" key="3">
    <source>
        <dbReference type="ARBA" id="ARBA00022781"/>
    </source>
</evidence>